<dbReference type="OrthoDB" id="2922403at2"/>
<gene>
    <name evidence="1" type="ordered locus">Bacsa_3280</name>
</gene>
<keyword evidence="2" id="KW-1185">Reference proteome</keyword>
<dbReference type="Pfam" id="PF22817">
    <property type="entry name" value="ApeP-like"/>
    <property type="match status" value="1"/>
</dbReference>
<organism evidence="1 2">
    <name type="scientific">Phocaeicola salanitronis (strain DSM 18170 / JCM 13657 / CCUG 60908 / BL78)</name>
    <name type="common">Bacteroides salanitronis</name>
    <dbReference type="NCBI Taxonomy" id="667015"/>
    <lineage>
        <taxon>Bacteria</taxon>
        <taxon>Pseudomonadati</taxon>
        <taxon>Bacteroidota</taxon>
        <taxon>Bacteroidia</taxon>
        <taxon>Bacteroidales</taxon>
        <taxon>Bacteroidaceae</taxon>
        <taxon>Phocaeicola</taxon>
    </lineage>
</organism>
<name>F0R552_PHOSB</name>
<dbReference type="eggNOG" id="COG4706">
    <property type="taxonomic scope" value="Bacteria"/>
</dbReference>
<protein>
    <submittedName>
        <fullName evidence="1">Beta-hydroxyacyl-(Acyl-carrier-protein) dehydratase FabA/FabZ</fullName>
    </submittedName>
</protein>
<dbReference type="KEGG" id="bsa:Bacsa_3280"/>
<dbReference type="InterPro" id="IPR029069">
    <property type="entry name" value="HotDog_dom_sf"/>
</dbReference>
<dbReference type="Gene3D" id="3.10.129.10">
    <property type="entry name" value="Hotdog Thioesterase"/>
    <property type="match status" value="1"/>
</dbReference>
<dbReference type="EMBL" id="CP002530">
    <property type="protein sequence ID" value="ADY37806.1"/>
    <property type="molecule type" value="Genomic_DNA"/>
</dbReference>
<evidence type="ECO:0000313" key="2">
    <source>
        <dbReference type="Proteomes" id="UP000007486"/>
    </source>
</evidence>
<dbReference type="STRING" id="667015.Bacsa_3280"/>
<dbReference type="AlphaFoldDB" id="F0R552"/>
<sequence>MIPVEITRLIPQREPILMVDRLERVEGDSAGTLFLIRDDNFFLEGKRLAEVGIVEHIAQSASALFGYKALQAGVSEPEVRYIGEVKKFRCYRCPVVGETLSTTIKVEMEVEGITLVRGEVRIGDELIAETQMKLSDKT</sequence>
<dbReference type="SUPFAM" id="SSF54637">
    <property type="entry name" value="Thioesterase/thiol ester dehydrase-isomerase"/>
    <property type="match status" value="1"/>
</dbReference>
<dbReference type="Proteomes" id="UP000007486">
    <property type="component" value="Chromosome"/>
</dbReference>
<dbReference type="HOGENOM" id="CLU_116661_2_0_10"/>
<dbReference type="RefSeq" id="WP_013619165.1">
    <property type="nucleotide sequence ID" value="NC_015164.1"/>
</dbReference>
<accession>F0R552</accession>
<reference evidence="1 2" key="1">
    <citation type="journal article" date="2011" name="Stand. Genomic Sci.">
        <title>Complete genome sequence of Bacteroides salanitronis type strain (BL78).</title>
        <authorList>
            <person name="Gronow S."/>
            <person name="Held B."/>
            <person name="Lucas S."/>
            <person name="Lapidus A."/>
            <person name="Del Rio T.G."/>
            <person name="Nolan M."/>
            <person name="Tice H."/>
            <person name="Deshpande S."/>
            <person name="Cheng J.F."/>
            <person name="Pitluck S."/>
            <person name="Liolios K."/>
            <person name="Pagani I."/>
            <person name="Ivanova N."/>
            <person name="Mavromatis K."/>
            <person name="Pati A."/>
            <person name="Tapia R."/>
            <person name="Han C."/>
            <person name="Goodwin L."/>
            <person name="Chen A."/>
            <person name="Palaniappan K."/>
            <person name="Land M."/>
            <person name="Hauser L."/>
            <person name="Chang Y.J."/>
            <person name="Jeffries C.D."/>
            <person name="Brambilla E.M."/>
            <person name="Rohde M."/>
            <person name="Goker M."/>
            <person name="Detter J.C."/>
            <person name="Woyke T."/>
            <person name="Bristow J."/>
            <person name="Markowitz V."/>
            <person name="Hugenholtz P."/>
            <person name="Kyrpides N.C."/>
            <person name="Klenk H.P."/>
            <person name="Eisen J.A."/>
        </authorList>
    </citation>
    <scope>NUCLEOTIDE SEQUENCE [LARGE SCALE GENOMIC DNA]</scope>
    <source>
        <strain evidence="1 2">DSM 18170</strain>
    </source>
</reference>
<evidence type="ECO:0000313" key="1">
    <source>
        <dbReference type="EMBL" id="ADY37806.1"/>
    </source>
</evidence>
<dbReference type="InterPro" id="IPR016776">
    <property type="entry name" value="ApeP-like_dehydratase"/>
</dbReference>
<proteinExistence type="predicted"/>